<dbReference type="InterPro" id="IPR031165">
    <property type="entry name" value="GNAT_YJDJ"/>
</dbReference>
<dbReference type="Pfam" id="PF14542">
    <property type="entry name" value="Acetyltransf_CG"/>
    <property type="match status" value="1"/>
</dbReference>
<proteinExistence type="predicted"/>
<feature type="domain" description="N-acetyltransferase" evidence="1">
    <location>
        <begin position="6"/>
        <end position="93"/>
    </location>
</feature>
<name>A0ABQ1UJG4_9BACT</name>
<evidence type="ECO:0000259" key="1">
    <source>
        <dbReference type="PROSITE" id="PS51729"/>
    </source>
</evidence>
<dbReference type="PROSITE" id="PS51729">
    <property type="entry name" value="GNAT_YJDJ"/>
    <property type="match status" value="1"/>
</dbReference>
<sequence length="93" mass="10575">MKPTIRHSKSEQTFYATLDGYESELAYSQPTSDLIDFVHTYVDENLRGQGIGEALAEAGLTFARENQLRVQTSCEFMAAYVKRHHAEYQDILA</sequence>
<organism evidence="2 3">
    <name type="scientific">Hymenobacter cavernae</name>
    <dbReference type="NCBI Taxonomy" id="2044852"/>
    <lineage>
        <taxon>Bacteria</taxon>
        <taxon>Pseudomonadati</taxon>
        <taxon>Bacteroidota</taxon>
        <taxon>Cytophagia</taxon>
        <taxon>Cytophagales</taxon>
        <taxon>Hymenobacteraceae</taxon>
        <taxon>Hymenobacter</taxon>
    </lineage>
</organism>
<reference evidence="3" key="1">
    <citation type="journal article" date="2019" name="Int. J. Syst. Evol. Microbiol.">
        <title>The Global Catalogue of Microorganisms (GCM) 10K type strain sequencing project: providing services to taxonomists for standard genome sequencing and annotation.</title>
        <authorList>
            <consortium name="The Broad Institute Genomics Platform"/>
            <consortium name="The Broad Institute Genome Sequencing Center for Infectious Disease"/>
            <person name="Wu L."/>
            <person name="Ma J."/>
        </authorList>
    </citation>
    <scope>NUCLEOTIDE SEQUENCE [LARGE SCALE GENOMIC DNA]</scope>
    <source>
        <strain evidence="3">CGMCC 1.15197</strain>
    </source>
</reference>
<dbReference type="EMBL" id="BMHT01000006">
    <property type="protein sequence ID" value="GGF18350.1"/>
    <property type="molecule type" value="Genomic_DNA"/>
</dbReference>
<dbReference type="PANTHER" id="PTHR31435">
    <property type="entry name" value="PROTEIN NATD1"/>
    <property type="match status" value="1"/>
</dbReference>
<dbReference type="CDD" id="cd04301">
    <property type="entry name" value="NAT_SF"/>
    <property type="match status" value="1"/>
</dbReference>
<dbReference type="Gene3D" id="3.40.630.30">
    <property type="match status" value="1"/>
</dbReference>
<dbReference type="InterPro" id="IPR016181">
    <property type="entry name" value="Acyl_CoA_acyltransferase"/>
</dbReference>
<dbReference type="SUPFAM" id="SSF55729">
    <property type="entry name" value="Acyl-CoA N-acyltransferases (Nat)"/>
    <property type="match status" value="1"/>
</dbReference>
<dbReference type="InterPro" id="IPR045057">
    <property type="entry name" value="Gcn5-rel_NAT"/>
</dbReference>
<evidence type="ECO:0000313" key="3">
    <source>
        <dbReference type="Proteomes" id="UP000632273"/>
    </source>
</evidence>
<comment type="caution">
    <text evidence="2">The sequence shown here is derived from an EMBL/GenBank/DDBJ whole genome shotgun (WGS) entry which is preliminary data.</text>
</comment>
<gene>
    <name evidence="2" type="ORF">GCM10011383_32280</name>
</gene>
<accession>A0ABQ1UJG4</accession>
<dbReference type="Proteomes" id="UP000632273">
    <property type="component" value="Unassembled WGS sequence"/>
</dbReference>
<dbReference type="RefSeq" id="WP_188815071.1">
    <property type="nucleotide sequence ID" value="NZ_BMHT01000006.1"/>
</dbReference>
<keyword evidence="3" id="KW-1185">Reference proteome</keyword>
<protein>
    <recommendedName>
        <fullName evidence="1">N-acetyltransferase domain-containing protein</fullName>
    </recommendedName>
</protein>
<evidence type="ECO:0000313" key="2">
    <source>
        <dbReference type="EMBL" id="GGF18350.1"/>
    </source>
</evidence>
<dbReference type="PANTHER" id="PTHR31435:SF9">
    <property type="entry name" value="PROTEIN NATD1"/>
    <property type="match status" value="1"/>
</dbReference>